<comment type="caution">
    <text evidence="1">The sequence shown here is derived from an EMBL/GenBank/DDBJ whole genome shotgun (WGS) entry which is preliminary data.</text>
</comment>
<dbReference type="Proteomes" id="UP000260665">
    <property type="component" value="Unassembled WGS sequence"/>
</dbReference>
<dbReference type="AlphaFoldDB" id="A0A3E1R961"/>
<dbReference type="Pfam" id="PF20112">
    <property type="entry name" value="DUF6502"/>
    <property type="match status" value="1"/>
</dbReference>
<accession>A0A3E1R961</accession>
<organism evidence="1 2">
    <name type="scientific">Rhodoferax lacus</name>
    <dbReference type="NCBI Taxonomy" id="2184758"/>
    <lineage>
        <taxon>Bacteria</taxon>
        <taxon>Pseudomonadati</taxon>
        <taxon>Pseudomonadota</taxon>
        <taxon>Betaproteobacteria</taxon>
        <taxon>Burkholderiales</taxon>
        <taxon>Comamonadaceae</taxon>
        <taxon>Rhodoferax</taxon>
    </lineage>
</organism>
<evidence type="ECO:0000313" key="2">
    <source>
        <dbReference type="Proteomes" id="UP000260665"/>
    </source>
</evidence>
<reference evidence="1 2" key="1">
    <citation type="submission" date="2018-05" db="EMBL/GenBank/DDBJ databases">
        <title>Rhodoferax soyangensis sp.nov., isolated from an oligotrophic freshwater lake.</title>
        <authorList>
            <person name="Park M."/>
        </authorList>
    </citation>
    <scope>NUCLEOTIDE SEQUENCE [LARGE SCALE GENOMIC DNA]</scope>
    <source>
        <strain evidence="1 2">IMCC26218</strain>
    </source>
</reference>
<proteinExistence type="predicted"/>
<dbReference type="InterPro" id="IPR045445">
    <property type="entry name" value="DUF6502"/>
</dbReference>
<sequence length="275" mass="30775">MKPSVSHAVARLLRPLFRLLLRQGISFRTFEEIAKRAYVDVALHGFGLDGKKSSISRVSILSGLTRKEVQRLVEEPLPSDAELDARHNRAARVLSAWVRDADFHDAHGAPRALETQGERSFDTLVKRHSGDMPTRAVLDELLRVDAVYQRLDGRVELQTRAYVPQKGAAEKVGILGADVAYLIDTIDHNLSQVGQPPRFQRKVMYHSMPMAALPAFRALSATQAQALLEKLDRWLAEHDVANPDKTPHAARARVGMGIYYFEESLDSTRHEGKAK</sequence>
<keyword evidence="2" id="KW-1185">Reference proteome</keyword>
<name>A0A3E1R961_9BURK</name>
<dbReference type="EMBL" id="QFZK01000011">
    <property type="protein sequence ID" value="RFO95867.1"/>
    <property type="molecule type" value="Genomic_DNA"/>
</dbReference>
<evidence type="ECO:0000313" key="1">
    <source>
        <dbReference type="EMBL" id="RFO95867.1"/>
    </source>
</evidence>
<protein>
    <submittedName>
        <fullName evidence="1">Uncharacterized protein</fullName>
    </submittedName>
</protein>
<gene>
    <name evidence="1" type="ORF">DIC66_15595</name>
</gene>